<evidence type="ECO:0000256" key="1">
    <source>
        <dbReference type="SAM" id="MobiDB-lite"/>
    </source>
</evidence>
<dbReference type="EMBL" id="ML976018">
    <property type="protein sequence ID" value="KAF1944240.1"/>
    <property type="molecule type" value="Genomic_DNA"/>
</dbReference>
<protein>
    <submittedName>
        <fullName evidence="3">Uncharacterized protein</fullName>
    </submittedName>
</protein>
<accession>A0A6A5SWG6</accession>
<proteinExistence type="predicted"/>
<keyword evidence="2" id="KW-0732">Signal</keyword>
<sequence length="89" mass="9624">MAIQMGTLKVSFVILLIATAALPEKEKKEGNCQTVTSKAEPGVKKTNPDGFDTKTTGGILWFPPPQPFHQVPRNNTDLSHDAPLAATEH</sequence>
<organism evidence="3 4">
    <name type="scientific">Clathrospora elynae</name>
    <dbReference type="NCBI Taxonomy" id="706981"/>
    <lineage>
        <taxon>Eukaryota</taxon>
        <taxon>Fungi</taxon>
        <taxon>Dikarya</taxon>
        <taxon>Ascomycota</taxon>
        <taxon>Pezizomycotina</taxon>
        <taxon>Dothideomycetes</taxon>
        <taxon>Pleosporomycetidae</taxon>
        <taxon>Pleosporales</taxon>
        <taxon>Diademaceae</taxon>
        <taxon>Clathrospora</taxon>
    </lineage>
</organism>
<gene>
    <name evidence="3" type="ORF">EJ02DRAFT_420567</name>
</gene>
<feature type="chain" id="PRO_5025379037" evidence="2">
    <location>
        <begin position="24"/>
        <end position="89"/>
    </location>
</feature>
<evidence type="ECO:0000313" key="4">
    <source>
        <dbReference type="Proteomes" id="UP000800038"/>
    </source>
</evidence>
<evidence type="ECO:0000256" key="2">
    <source>
        <dbReference type="SAM" id="SignalP"/>
    </source>
</evidence>
<dbReference type="AlphaFoldDB" id="A0A6A5SWG6"/>
<evidence type="ECO:0000313" key="3">
    <source>
        <dbReference type="EMBL" id="KAF1944240.1"/>
    </source>
</evidence>
<feature type="region of interest" description="Disordered" evidence="1">
    <location>
        <begin position="26"/>
        <end position="89"/>
    </location>
</feature>
<name>A0A6A5SWG6_9PLEO</name>
<reference evidence="3" key="1">
    <citation type="journal article" date="2020" name="Stud. Mycol.">
        <title>101 Dothideomycetes genomes: a test case for predicting lifestyles and emergence of pathogens.</title>
        <authorList>
            <person name="Haridas S."/>
            <person name="Albert R."/>
            <person name="Binder M."/>
            <person name="Bloem J."/>
            <person name="Labutti K."/>
            <person name="Salamov A."/>
            <person name="Andreopoulos B."/>
            <person name="Baker S."/>
            <person name="Barry K."/>
            <person name="Bills G."/>
            <person name="Bluhm B."/>
            <person name="Cannon C."/>
            <person name="Castanera R."/>
            <person name="Culley D."/>
            <person name="Daum C."/>
            <person name="Ezra D."/>
            <person name="Gonzalez J."/>
            <person name="Henrissat B."/>
            <person name="Kuo A."/>
            <person name="Liang C."/>
            <person name="Lipzen A."/>
            <person name="Lutzoni F."/>
            <person name="Magnuson J."/>
            <person name="Mondo S."/>
            <person name="Nolan M."/>
            <person name="Ohm R."/>
            <person name="Pangilinan J."/>
            <person name="Park H.-J."/>
            <person name="Ramirez L."/>
            <person name="Alfaro M."/>
            <person name="Sun H."/>
            <person name="Tritt A."/>
            <person name="Yoshinaga Y."/>
            <person name="Zwiers L.-H."/>
            <person name="Turgeon B."/>
            <person name="Goodwin S."/>
            <person name="Spatafora J."/>
            <person name="Crous P."/>
            <person name="Grigoriev I."/>
        </authorList>
    </citation>
    <scope>NUCLEOTIDE SEQUENCE</scope>
    <source>
        <strain evidence="3">CBS 161.51</strain>
    </source>
</reference>
<feature type="signal peptide" evidence="2">
    <location>
        <begin position="1"/>
        <end position="23"/>
    </location>
</feature>
<keyword evidence="4" id="KW-1185">Reference proteome</keyword>
<dbReference type="Proteomes" id="UP000800038">
    <property type="component" value="Unassembled WGS sequence"/>
</dbReference>